<sequence length="60" mass="7158">FCSNGQRSRSNESREKLKYYLNEHCFSLVPLSFLSFFSKKLFSKELDILYQRDNLTSIKT</sequence>
<gene>
    <name evidence="1" type="ORF">GIB67_022128</name>
</gene>
<dbReference type="Proteomes" id="UP000541444">
    <property type="component" value="Unassembled WGS sequence"/>
</dbReference>
<dbReference type="EMBL" id="JACGCM010000972">
    <property type="protein sequence ID" value="KAF6163563.1"/>
    <property type="molecule type" value="Genomic_DNA"/>
</dbReference>
<feature type="non-terminal residue" evidence="1">
    <location>
        <position position="1"/>
    </location>
</feature>
<evidence type="ECO:0000313" key="2">
    <source>
        <dbReference type="Proteomes" id="UP000541444"/>
    </source>
</evidence>
<name>A0A7J7N8Y6_9MAGN</name>
<reference evidence="1 2" key="1">
    <citation type="journal article" date="2020" name="IScience">
        <title>Genome Sequencing of the Endangered Kingdonia uniflora (Circaeasteraceae, Ranunculales) Reveals Potential Mechanisms of Evolutionary Specialization.</title>
        <authorList>
            <person name="Sun Y."/>
            <person name="Deng T."/>
            <person name="Zhang A."/>
            <person name="Moore M.J."/>
            <person name="Landis J.B."/>
            <person name="Lin N."/>
            <person name="Zhang H."/>
            <person name="Zhang X."/>
            <person name="Huang J."/>
            <person name="Zhang X."/>
            <person name="Sun H."/>
            <person name="Wang H."/>
        </authorList>
    </citation>
    <scope>NUCLEOTIDE SEQUENCE [LARGE SCALE GENOMIC DNA]</scope>
    <source>
        <strain evidence="1">TB1705</strain>
        <tissue evidence="1">Leaf</tissue>
    </source>
</reference>
<organism evidence="1 2">
    <name type="scientific">Kingdonia uniflora</name>
    <dbReference type="NCBI Taxonomy" id="39325"/>
    <lineage>
        <taxon>Eukaryota</taxon>
        <taxon>Viridiplantae</taxon>
        <taxon>Streptophyta</taxon>
        <taxon>Embryophyta</taxon>
        <taxon>Tracheophyta</taxon>
        <taxon>Spermatophyta</taxon>
        <taxon>Magnoliopsida</taxon>
        <taxon>Ranunculales</taxon>
        <taxon>Circaeasteraceae</taxon>
        <taxon>Kingdonia</taxon>
    </lineage>
</organism>
<proteinExistence type="predicted"/>
<dbReference type="AlphaFoldDB" id="A0A7J7N8Y6"/>
<comment type="caution">
    <text evidence="1">The sequence shown here is derived from an EMBL/GenBank/DDBJ whole genome shotgun (WGS) entry which is preliminary data.</text>
</comment>
<protein>
    <submittedName>
        <fullName evidence="1">Uncharacterized protein</fullName>
    </submittedName>
</protein>
<keyword evidence="2" id="KW-1185">Reference proteome</keyword>
<evidence type="ECO:0000313" key="1">
    <source>
        <dbReference type="EMBL" id="KAF6163563.1"/>
    </source>
</evidence>
<accession>A0A7J7N8Y6</accession>